<dbReference type="Proteomes" id="UP000008068">
    <property type="component" value="Unassembled WGS sequence"/>
</dbReference>
<feature type="region of interest" description="Disordered" evidence="1">
    <location>
        <begin position="60"/>
        <end position="88"/>
    </location>
</feature>
<gene>
    <name evidence="3" type="ORF">CAEBREN_05824</name>
</gene>
<evidence type="ECO:0000256" key="1">
    <source>
        <dbReference type="SAM" id="MobiDB-lite"/>
    </source>
</evidence>
<dbReference type="Gene3D" id="3.80.10.10">
    <property type="entry name" value="Ribonuclease Inhibitor"/>
    <property type="match status" value="1"/>
</dbReference>
<dbReference type="InterPro" id="IPR032675">
    <property type="entry name" value="LRR_dom_sf"/>
</dbReference>
<keyword evidence="2" id="KW-0732">Signal</keyword>
<dbReference type="InParanoid" id="G0PI01"/>
<feature type="signal peptide" evidence="2">
    <location>
        <begin position="1"/>
        <end position="19"/>
    </location>
</feature>
<protein>
    <submittedName>
        <fullName evidence="3">Uncharacterized protein</fullName>
    </submittedName>
</protein>
<keyword evidence="4" id="KW-1185">Reference proteome</keyword>
<evidence type="ECO:0000313" key="3">
    <source>
        <dbReference type="EMBL" id="EGT57197.1"/>
    </source>
</evidence>
<evidence type="ECO:0000313" key="4">
    <source>
        <dbReference type="Proteomes" id="UP000008068"/>
    </source>
</evidence>
<organism evidence="4">
    <name type="scientific">Caenorhabditis brenneri</name>
    <name type="common">Nematode worm</name>
    <dbReference type="NCBI Taxonomy" id="135651"/>
    <lineage>
        <taxon>Eukaryota</taxon>
        <taxon>Metazoa</taxon>
        <taxon>Ecdysozoa</taxon>
        <taxon>Nematoda</taxon>
        <taxon>Chromadorea</taxon>
        <taxon>Rhabditida</taxon>
        <taxon>Rhabditina</taxon>
        <taxon>Rhabditomorpha</taxon>
        <taxon>Rhabditoidea</taxon>
        <taxon>Rhabditidae</taxon>
        <taxon>Peloderinae</taxon>
        <taxon>Caenorhabditis</taxon>
    </lineage>
</organism>
<proteinExistence type="predicted"/>
<dbReference type="EMBL" id="GL380524">
    <property type="protein sequence ID" value="EGT57197.1"/>
    <property type="molecule type" value="Genomic_DNA"/>
</dbReference>
<sequence length="186" mass="21390">MNIILLSGIFLAILNAAQSQQSADGEIRLYYVDNGVQKQKTNPFISALLGIAGNLEDAPRMDVTRQSEPTRRWEKKERGREQGRRRDMKKIEAAKQIARIVPSRIVTSSRNHFLWSHRQTALTELYISGTSVNNLNGIENLTQLKTLFVGNLKMRNGAFFLPLNQSLEYLDVSFFRSKERFRLLYN</sequence>
<dbReference type="AlphaFoldDB" id="G0PI01"/>
<reference evidence="4" key="1">
    <citation type="submission" date="2011-07" db="EMBL/GenBank/DDBJ databases">
        <authorList>
            <consortium name="Caenorhabditis brenneri Sequencing and Analysis Consortium"/>
            <person name="Wilson R.K."/>
        </authorList>
    </citation>
    <scope>NUCLEOTIDE SEQUENCE [LARGE SCALE GENOMIC DNA]</scope>
    <source>
        <strain evidence="4">PB2801</strain>
    </source>
</reference>
<name>G0PI01_CAEBE</name>
<accession>G0PI01</accession>
<dbReference type="SUPFAM" id="SSF52058">
    <property type="entry name" value="L domain-like"/>
    <property type="match status" value="1"/>
</dbReference>
<feature type="chain" id="PRO_5003406377" evidence="2">
    <location>
        <begin position="20"/>
        <end position="186"/>
    </location>
</feature>
<dbReference type="HOGENOM" id="CLU_1455637_0_0_1"/>
<evidence type="ECO:0000256" key="2">
    <source>
        <dbReference type="SAM" id="SignalP"/>
    </source>
</evidence>